<dbReference type="RefSeq" id="WP_068216633.1">
    <property type="nucleotide sequence ID" value="NZ_CP139724.1"/>
</dbReference>
<protein>
    <recommendedName>
        <fullName evidence="4">Lipoprotein SmpA/OmlA domain-containing protein</fullName>
    </recommendedName>
</protein>
<feature type="transmembrane region" description="Helical" evidence="1">
    <location>
        <begin position="12"/>
        <end position="28"/>
    </location>
</feature>
<evidence type="ECO:0008006" key="4">
    <source>
        <dbReference type="Google" id="ProtNLM"/>
    </source>
</evidence>
<evidence type="ECO:0000256" key="1">
    <source>
        <dbReference type="SAM" id="Phobius"/>
    </source>
</evidence>
<organism evidence="2 3">
    <name type="scientific">Roseivirga spongicola</name>
    <dbReference type="NCBI Taxonomy" id="333140"/>
    <lineage>
        <taxon>Bacteria</taxon>
        <taxon>Pseudomonadati</taxon>
        <taxon>Bacteroidota</taxon>
        <taxon>Cytophagia</taxon>
        <taxon>Cytophagales</taxon>
        <taxon>Roseivirgaceae</taxon>
        <taxon>Roseivirga</taxon>
    </lineage>
</organism>
<dbReference type="EMBL" id="LRPC01000001">
    <property type="protein sequence ID" value="KYG77850.1"/>
    <property type="molecule type" value="Genomic_DNA"/>
</dbReference>
<sequence length="105" mass="12209">MELLVENKFKIVILLLVLILPTYFLVLSPKARKARLNVTNSKRIEVDMDIDQVVKIMGLPNEKLSRKENQYELETFYYAPPAFASDGIFINFNKEGKVEKIVLYE</sequence>
<accession>A0A150XGM4</accession>
<proteinExistence type="predicted"/>
<keyword evidence="3" id="KW-1185">Reference proteome</keyword>
<keyword evidence="1" id="KW-1133">Transmembrane helix</keyword>
<gene>
    <name evidence="2" type="ORF">AWW68_03520</name>
</gene>
<name>A0A150XGM4_9BACT</name>
<dbReference type="AlphaFoldDB" id="A0A150XGM4"/>
<keyword evidence="1" id="KW-0812">Transmembrane</keyword>
<keyword evidence="1" id="KW-0472">Membrane</keyword>
<dbReference type="OrthoDB" id="982939at2"/>
<reference evidence="2 3" key="1">
    <citation type="submission" date="2016-01" db="EMBL/GenBank/DDBJ databases">
        <title>Genome sequencing of Roseivirga spongicola UST030701-084.</title>
        <authorList>
            <person name="Selvaratnam C."/>
            <person name="Thevarajoo S."/>
            <person name="Goh K.M."/>
            <person name="Ee R."/>
            <person name="Chan K.-G."/>
            <person name="Chong C.S."/>
        </authorList>
    </citation>
    <scope>NUCLEOTIDE SEQUENCE [LARGE SCALE GENOMIC DNA]</scope>
    <source>
        <strain evidence="2 3">UST030701-084</strain>
    </source>
</reference>
<dbReference type="Proteomes" id="UP000075606">
    <property type="component" value="Unassembled WGS sequence"/>
</dbReference>
<evidence type="ECO:0000313" key="3">
    <source>
        <dbReference type="Proteomes" id="UP000075606"/>
    </source>
</evidence>
<evidence type="ECO:0000313" key="2">
    <source>
        <dbReference type="EMBL" id="KYG77850.1"/>
    </source>
</evidence>
<comment type="caution">
    <text evidence="2">The sequence shown here is derived from an EMBL/GenBank/DDBJ whole genome shotgun (WGS) entry which is preliminary data.</text>
</comment>